<name>A0A556QRE4_9BACT</name>
<dbReference type="Proteomes" id="UP000315648">
    <property type="component" value="Unassembled WGS sequence"/>
</dbReference>
<dbReference type="EMBL" id="VMBG01000001">
    <property type="protein sequence ID" value="TSJ79189.1"/>
    <property type="molecule type" value="Genomic_DNA"/>
</dbReference>
<feature type="transmembrane region" description="Helical" evidence="1">
    <location>
        <begin position="13"/>
        <end position="35"/>
    </location>
</feature>
<keyword evidence="1" id="KW-1133">Transmembrane helix</keyword>
<evidence type="ECO:0008006" key="4">
    <source>
        <dbReference type="Google" id="ProtNLM"/>
    </source>
</evidence>
<dbReference type="RefSeq" id="WP_144229532.1">
    <property type="nucleotide sequence ID" value="NZ_CBCRVV010000018.1"/>
</dbReference>
<gene>
    <name evidence="2" type="ORF">FPL22_07820</name>
</gene>
<sequence length="63" mass="6986">MSLLDSWLHPLRAYPRGFVLACFALTAGAIIWTIAKALKWSIYSVAMLVFAGVTGAFALWLWV</sequence>
<keyword evidence="1" id="KW-0812">Transmembrane</keyword>
<reference evidence="2 3" key="1">
    <citation type="submission" date="2019-07" db="EMBL/GenBank/DDBJ databases">
        <title>Description of 53C-WASEF.</title>
        <authorList>
            <person name="Pitt A."/>
            <person name="Hahn M.W."/>
        </authorList>
    </citation>
    <scope>NUCLEOTIDE SEQUENCE [LARGE SCALE GENOMIC DNA]</scope>
    <source>
        <strain evidence="2 3">53C-WASEF</strain>
    </source>
</reference>
<evidence type="ECO:0000313" key="3">
    <source>
        <dbReference type="Proteomes" id="UP000315648"/>
    </source>
</evidence>
<proteinExistence type="predicted"/>
<accession>A0A556QRE4</accession>
<organism evidence="2 3">
    <name type="scientific">Rariglobus hedericola</name>
    <dbReference type="NCBI Taxonomy" id="2597822"/>
    <lineage>
        <taxon>Bacteria</taxon>
        <taxon>Pseudomonadati</taxon>
        <taxon>Verrucomicrobiota</taxon>
        <taxon>Opitutia</taxon>
        <taxon>Opitutales</taxon>
        <taxon>Opitutaceae</taxon>
        <taxon>Rariglobus</taxon>
    </lineage>
</organism>
<dbReference type="AlphaFoldDB" id="A0A556QRE4"/>
<feature type="transmembrane region" description="Helical" evidence="1">
    <location>
        <begin position="42"/>
        <end position="62"/>
    </location>
</feature>
<evidence type="ECO:0000313" key="2">
    <source>
        <dbReference type="EMBL" id="TSJ79189.1"/>
    </source>
</evidence>
<evidence type="ECO:0000256" key="1">
    <source>
        <dbReference type="SAM" id="Phobius"/>
    </source>
</evidence>
<protein>
    <recommendedName>
        <fullName evidence="4">DUF4175 domain-containing protein</fullName>
    </recommendedName>
</protein>
<comment type="caution">
    <text evidence="2">The sequence shown here is derived from an EMBL/GenBank/DDBJ whole genome shotgun (WGS) entry which is preliminary data.</text>
</comment>
<keyword evidence="1" id="KW-0472">Membrane</keyword>
<keyword evidence="3" id="KW-1185">Reference proteome</keyword>